<dbReference type="PROSITE" id="PS51257">
    <property type="entry name" value="PROKAR_LIPOPROTEIN"/>
    <property type="match status" value="1"/>
</dbReference>
<name>A0A521ET69_9RHOB</name>
<protein>
    <recommendedName>
        <fullName evidence="4">Lipoprotein</fullName>
    </recommendedName>
</protein>
<sequence length="185" mass="20590">MTRSILALLATLAALALAGCATTSQPTATQNDIDELALAIRSMGPAVDPAEAQKAANIAYTYSQRLAREWQVTDPAIIHNAKVINGFRERGLCNDWAEAMTSRLRAENFRTLEMHWATSPPTPLRIIHHSAVISAKGDTMFEGIILDPWRNSGALTWAPTREDTRYNWRTRMEVRTALLNGEQPY</sequence>
<feature type="chain" id="PRO_5021845655" description="Lipoprotein" evidence="1">
    <location>
        <begin position="19"/>
        <end position="185"/>
    </location>
</feature>
<evidence type="ECO:0008006" key="4">
    <source>
        <dbReference type="Google" id="ProtNLM"/>
    </source>
</evidence>
<evidence type="ECO:0000256" key="1">
    <source>
        <dbReference type="SAM" id="SignalP"/>
    </source>
</evidence>
<proteinExistence type="predicted"/>
<dbReference type="AlphaFoldDB" id="A0A521ET69"/>
<gene>
    <name evidence="2" type="ORF">SAMN06265380_11395</name>
</gene>
<dbReference type="EMBL" id="FXTE01000013">
    <property type="protein sequence ID" value="SMO87146.1"/>
    <property type="molecule type" value="Genomic_DNA"/>
</dbReference>
<keyword evidence="3" id="KW-1185">Reference proteome</keyword>
<evidence type="ECO:0000313" key="3">
    <source>
        <dbReference type="Proteomes" id="UP000319555"/>
    </source>
</evidence>
<organism evidence="2 3">
    <name type="scientific">Ruegeria faecimaris</name>
    <dbReference type="NCBI Taxonomy" id="686389"/>
    <lineage>
        <taxon>Bacteria</taxon>
        <taxon>Pseudomonadati</taxon>
        <taxon>Pseudomonadota</taxon>
        <taxon>Alphaproteobacteria</taxon>
        <taxon>Rhodobacterales</taxon>
        <taxon>Roseobacteraceae</taxon>
        <taxon>Ruegeria</taxon>
    </lineage>
</organism>
<feature type="signal peptide" evidence="1">
    <location>
        <begin position="1"/>
        <end position="18"/>
    </location>
</feature>
<evidence type="ECO:0000313" key="2">
    <source>
        <dbReference type="EMBL" id="SMO87146.1"/>
    </source>
</evidence>
<reference evidence="2 3" key="1">
    <citation type="submission" date="2017-05" db="EMBL/GenBank/DDBJ databases">
        <authorList>
            <person name="Varghese N."/>
            <person name="Submissions S."/>
        </authorList>
    </citation>
    <scope>NUCLEOTIDE SEQUENCE [LARGE SCALE GENOMIC DNA]</scope>
    <source>
        <strain evidence="2 3">DSM 28009</strain>
    </source>
</reference>
<accession>A0A521ET69</accession>
<keyword evidence="1" id="KW-0732">Signal</keyword>
<dbReference type="OrthoDB" id="5339359at2"/>
<dbReference type="Proteomes" id="UP000319555">
    <property type="component" value="Unassembled WGS sequence"/>
</dbReference>
<dbReference type="RefSeq" id="WP_142639261.1">
    <property type="nucleotide sequence ID" value="NZ_CANMDC010000012.1"/>
</dbReference>